<evidence type="ECO:0000313" key="9">
    <source>
        <dbReference type="Proteomes" id="UP000007879"/>
    </source>
</evidence>
<dbReference type="PANTHER" id="PTHR45739">
    <property type="entry name" value="MATRIX PROTEIN, PUTATIVE-RELATED"/>
    <property type="match status" value="1"/>
</dbReference>
<dbReference type="KEGG" id="aqu:105311965"/>
<feature type="region of interest" description="Disordered" evidence="5">
    <location>
        <begin position="2217"/>
        <end position="2301"/>
    </location>
</feature>
<keyword evidence="6" id="KW-0472">Membrane</keyword>
<proteinExistence type="predicted"/>
<dbReference type="eggNOG" id="KOG3597">
    <property type="taxonomic scope" value="Eukaryota"/>
</dbReference>
<gene>
    <name evidence="8" type="primary">105311965</name>
</gene>
<keyword evidence="3" id="KW-0325">Glycoprotein</keyword>
<feature type="repeat" description="CSPG" evidence="4">
    <location>
        <begin position="152"/>
        <end position="251"/>
    </location>
</feature>
<feature type="chain" id="PRO_5010876654" description="Cadherin domain-containing protein" evidence="7">
    <location>
        <begin position="31"/>
        <end position="2363"/>
    </location>
</feature>
<evidence type="ECO:0000256" key="6">
    <source>
        <dbReference type="SAM" id="Phobius"/>
    </source>
</evidence>
<evidence type="ECO:0000256" key="5">
    <source>
        <dbReference type="SAM" id="MobiDB-lite"/>
    </source>
</evidence>
<keyword evidence="9" id="KW-1185">Reference proteome</keyword>
<feature type="transmembrane region" description="Helical" evidence="6">
    <location>
        <begin position="2087"/>
        <end position="2110"/>
    </location>
</feature>
<reference evidence="8" key="2">
    <citation type="submission" date="2017-05" db="UniProtKB">
        <authorList>
            <consortium name="EnsemblMetazoa"/>
        </authorList>
    </citation>
    <scope>IDENTIFICATION</scope>
</reference>
<feature type="repeat" description="CSPG" evidence="4">
    <location>
        <begin position="1008"/>
        <end position="1105"/>
    </location>
</feature>
<protein>
    <recommendedName>
        <fullName evidence="10">Cadherin domain-containing protein</fullName>
    </recommendedName>
</protein>
<evidence type="ECO:0000256" key="4">
    <source>
        <dbReference type="PROSITE-ProRule" id="PRU01201"/>
    </source>
</evidence>
<dbReference type="OrthoDB" id="9026019at2759"/>
<dbReference type="PANTHER" id="PTHR45739:SF12">
    <property type="entry name" value="CHONDROITIN SULFATE PROTEOGLYCAN 4-LIKE ISOFORM X2"/>
    <property type="match status" value="1"/>
</dbReference>
<dbReference type="InParanoid" id="A0A1X7VCV9"/>
<keyword evidence="6" id="KW-1133">Transmembrane helix</keyword>
<feature type="compositionally biased region" description="Low complexity" evidence="5">
    <location>
        <begin position="2251"/>
        <end position="2271"/>
    </location>
</feature>
<sequence length="2363" mass="262349">MKRERRTVSVFYCIRTYSLLLLLLALTVRGDDSNNQSITIPIASGTKSLLHFNLLTTHLSPSLSDDDVVFHLATSNCSICTPSGRVAGQLEGPTGSPLSRFSMQQLKDDGVYFQHYLEAGLDPALISLFITTPTNPSINQSLVINVSPFNGIIESLAEPRLLVREDGSVLISAQHLRVGTNFETQTPELMYSIQSIARHGSLELWESDSWTPLSNGSSFTQSQVDTLQLRYRQSGPVVTDLVTDSVSLLVSSSQLEGPEVSLIIFIMSSSFSSSPSLSANTTSLSVQEGGSSLFRKDSLFFSFSPSSIESGSLSYPLSHDDFDISLTVASLPTRGSLILNNGSSEYTLSLHSVFNYQDMVSQKLTYVHDGSDTTFDSLSFLVNIASLYSDAFNVSESSFDIDIDVHITPVNDNAPSLKQLRYINPLEGSYVILNESFFKITDPDQLPFDYLIRVDEGSAEDGNGHFAEVNKGLDQKIREFKMSQVISHDIVYVYRELDPAHILSYNHSVTIFDGLYTVKQQLKVSVIPLSISVSTNIASNSLCLLTADLLFSTNPPTLSSDHFIIDITLPERMSEVTVSIVKQPLRGYLRESESPTLLTSYSYSSTNNIIYTVNDTLTQETSDIFRLQFSLGHGRSQLVDVGVCIKPLPYLSLMNQTSFTVLATSEFVIMPDNLNVVQTRFNVPYQIRYRLKSIETDPEKLSPVYGEIRDVSTNEVLTEFTQHDINSQKVMYVSFNEHPISTEFEDKIYLEVTNGYYTLPKFTISAFVTQNVLNVTRKGFRVTEGEGEHIISKEEFYVEPLEGYETSIYILQYPQFGSLILRRPSPAPEIVGPRHFNLQDITEGYLIYEYDDKNEEQQDFFYFYFVLRNKNNSDYKDFRGILSISIDPINDNTPHCSANNQFIVPEGCEKQITSEHITCFDSDRPPNDNEIKLTLLHFPHLFGQLCVGDRCSNSTSHGFALTWADILSGRFTFRAGDQSIPVYASFNVKDELHQGNVVLFEIDIQSTVAHRNATGSVSVIENSHSFIGSSVISYTTDCSKSIAPSDILYSISTLPKYGRVLKHGLPINIANNSYHFTQEDINSQGVVYEQDGSNVETDFFNVSVQILSFREDDVLISVNTTTIDDDPPTLDITRVLFVGNGTVADIHRSILSMKDLDTTDPSKLVYHVISSSSGKIELHRHDRQNYLETDSFTQQDINGNLVRYKHDLLTAWSDTIVLCVSDGINDQPNNYTLRVIIASNTIIETVVDGAALMEGGNVTVDPTSVTIKHPYFSTAAGTVTVLQGVSSGHLKLDGEDCGSNCSFSLDKLRNQNLVYYHDGTETFHDSFVFEIHWETPYHTNELEYSFDIQPINDERPHIINNTLFNIYVTKTNPLNASYLASVDSDTPPHLLWYNFNIDVRDRSEGYFALNGTEQDSFTQADIDNGLVSFVDKRKYEGFPVSLNFTVSDGFHVTSGVFKILPKIVKIRVSNASVSVPMGGSVVISTEFLSASTNQDDKIDPNSISYTLADPKYGIKYGRLSLVSSPLAEVISFNQSQVSNGELLYTHTAVDVWEPAERVALILYHPLALDIEEIVLIINISLPSTPNTTLAVKKELRLRENDMICLNQSLLDARNIRYQTWKKMNQSTSDPPGLYDLSPLFHVLHPPSHGSLLLNDSSDFSMRNFTQTELLTGSVCYSNGGSEKHNDSFIIQVQVVDSRGTVYFTSPPETVNIAIELYNDELPYLNASLQLTKSIVEGFRSLITRSDLHVIDEDNEPQRIYYSVSNLTSGSLVLGADSSTPVFTFTQADINAGRLVYVPGEVGVAYFNFSFVDEEGTTGGQEYRFTLNISSFSFNVNFNDLAILQTHTFALITANNLETVTNGNPLLTRFNVTTLPSNGKILVSETASSEFSQLDVDEGRVKYSLFDTSHYKDVMSVDAVNNDIKISFNISVSVVLDGSANDAVLNLTNASSVLLPHSLFDIHLMSYDLPVIKITSELQYGYFSRKLPNIGMGSKRITEFNYEDLKSNSIYYNFEPTSSIIDSNGVLYEQITGIVTVRDLSPGEFHLTLTLIHNHLSTTTSVPSSTLSPTNEPVGTNRPSTGTIEAAFYIPLSALVVLILILLIIIVLFCFCQSRIIKLKLAKGLAGSGDVAKGGFLPPHSSLSYKVADPPYYSTASPHFSSRGGGEGEIDDISDSLSNVSGADIMMVRHPISSSHTHLPYHQDIGYHSHSVDEAIGAGGYMDSVGPPVQRRPLETPPFFSSPHADQYCIDSVPRSRSPLRRPSSLRQNPRPYSSRSSLGRVSPVKPPHFHAPLNFSRPESASSMGYDSSCITEDRHSRPSSVNTSLRVDEVCNSQYEDSTRCTTPAAAPNTNAIALKDQQYWV</sequence>
<evidence type="ECO:0000256" key="3">
    <source>
        <dbReference type="ARBA" id="ARBA00023180"/>
    </source>
</evidence>
<dbReference type="InterPro" id="IPR039005">
    <property type="entry name" value="CSPG_rpt"/>
</dbReference>
<evidence type="ECO:0000256" key="2">
    <source>
        <dbReference type="ARBA" id="ARBA00022737"/>
    </source>
</evidence>
<dbReference type="OMA" id="SYFGDSH"/>
<feature type="repeat" description="CSPG" evidence="4">
    <location>
        <begin position="1127"/>
        <end position="1221"/>
    </location>
</feature>
<keyword evidence="1 7" id="KW-0732">Signal</keyword>
<evidence type="ECO:0008006" key="10">
    <source>
        <dbReference type="Google" id="ProtNLM"/>
    </source>
</evidence>
<keyword evidence="6" id="KW-0812">Transmembrane</keyword>
<dbReference type="Proteomes" id="UP000007879">
    <property type="component" value="Unassembled WGS sequence"/>
</dbReference>
<dbReference type="PROSITE" id="PS51854">
    <property type="entry name" value="CSPG"/>
    <property type="match status" value="3"/>
</dbReference>
<dbReference type="EnsemblMetazoa" id="XM_019994026.1">
    <property type="protein sequence ID" value="XP_019849585.1"/>
    <property type="gene ID" value="LOC105311965"/>
</dbReference>
<dbReference type="GO" id="GO:0009653">
    <property type="term" value="P:anatomical structure morphogenesis"/>
    <property type="evidence" value="ECO:0007669"/>
    <property type="project" value="TreeGrafter"/>
</dbReference>
<evidence type="ECO:0000256" key="1">
    <source>
        <dbReference type="ARBA" id="ARBA00022729"/>
    </source>
</evidence>
<dbReference type="InterPro" id="IPR051561">
    <property type="entry name" value="FRAS1_ECM"/>
</dbReference>
<keyword evidence="2" id="KW-0677">Repeat</keyword>
<accession>A0A1X7VCV9</accession>
<dbReference type="Pfam" id="PF16184">
    <property type="entry name" value="Cadherin_3"/>
    <property type="match status" value="5"/>
</dbReference>
<feature type="signal peptide" evidence="7">
    <location>
        <begin position="1"/>
        <end position="30"/>
    </location>
</feature>
<evidence type="ECO:0000256" key="7">
    <source>
        <dbReference type="SAM" id="SignalP"/>
    </source>
</evidence>
<dbReference type="STRING" id="400682.A0A1X7VCV9"/>
<name>A0A1X7VCV9_AMPQE</name>
<reference evidence="9" key="1">
    <citation type="journal article" date="2010" name="Nature">
        <title>The Amphimedon queenslandica genome and the evolution of animal complexity.</title>
        <authorList>
            <person name="Srivastava M."/>
            <person name="Simakov O."/>
            <person name="Chapman J."/>
            <person name="Fahey B."/>
            <person name="Gauthier M.E."/>
            <person name="Mitros T."/>
            <person name="Richards G.S."/>
            <person name="Conaco C."/>
            <person name="Dacre M."/>
            <person name="Hellsten U."/>
            <person name="Larroux C."/>
            <person name="Putnam N.H."/>
            <person name="Stanke M."/>
            <person name="Adamska M."/>
            <person name="Darling A."/>
            <person name="Degnan S.M."/>
            <person name="Oakley T.H."/>
            <person name="Plachetzki D.C."/>
            <person name="Zhai Y."/>
            <person name="Adamski M."/>
            <person name="Calcino A."/>
            <person name="Cummins S.F."/>
            <person name="Goodstein D.M."/>
            <person name="Harris C."/>
            <person name="Jackson D.J."/>
            <person name="Leys S.P."/>
            <person name="Shu S."/>
            <person name="Woodcroft B.J."/>
            <person name="Vervoort M."/>
            <person name="Kosik K.S."/>
            <person name="Manning G."/>
            <person name="Degnan B.M."/>
            <person name="Rokhsar D.S."/>
        </authorList>
    </citation>
    <scope>NUCLEOTIDE SEQUENCE [LARGE SCALE GENOMIC DNA]</scope>
</reference>
<organism evidence="8">
    <name type="scientific">Amphimedon queenslandica</name>
    <name type="common">Sponge</name>
    <dbReference type="NCBI Taxonomy" id="400682"/>
    <lineage>
        <taxon>Eukaryota</taxon>
        <taxon>Metazoa</taxon>
        <taxon>Porifera</taxon>
        <taxon>Demospongiae</taxon>
        <taxon>Heteroscleromorpha</taxon>
        <taxon>Haplosclerida</taxon>
        <taxon>Niphatidae</taxon>
        <taxon>Amphimedon</taxon>
    </lineage>
</organism>
<dbReference type="EnsemblMetazoa" id="Aqu2.1.37828_001">
    <property type="protein sequence ID" value="Aqu2.1.37828_001"/>
    <property type="gene ID" value="Aqu2.1.37828"/>
</dbReference>
<evidence type="ECO:0000313" key="8">
    <source>
        <dbReference type="EnsemblMetazoa" id="Aqu2.1.37828_001"/>
    </source>
</evidence>